<dbReference type="OrthoDB" id="3881096at2"/>
<evidence type="ECO:0000259" key="1">
    <source>
        <dbReference type="Pfam" id="PF20148"/>
    </source>
</evidence>
<comment type="caution">
    <text evidence="2">The sequence shown here is derived from an EMBL/GenBank/DDBJ whole genome shotgun (WGS) entry which is preliminary data.</text>
</comment>
<accession>A0A5C4J409</accession>
<keyword evidence="3" id="KW-1185">Reference proteome</keyword>
<gene>
    <name evidence="2" type="ORF">ETD83_32535</name>
</gene>
<dbReference type="AlphaFoldDB" id="A0A5C4J409"/>
<evidence type="ECO:0000313" key="2">
    <source>
        <dbReference type="EMBL" id="TMQ91087.1"/>
    </source>
</evidence>
<feature type="domain" description="DUF6531" evidence="1">
    <location>
        <begin position="1"/>
        <end position="63"/>
    </location>
</feature>
<name>A0A5C4J409_9ACTN</name>
<evidence type="ECO:0000313" key="3">
    <source>
        <dbReference type="Proteomes" id="UP000309174"/>
    </source>
</evidence>
<organism evidence="2 3">
    <name type="scientific">Actinomadura soli</name>
    <dbReference type="NCBI Taxonomy" id="2508997"/>
    <lineage>
        <taxon>Bacteria</taxon>
        <taxon>Bacillati</taxon>
        <taxon>Actinomycetota</taxon>
        <taxon>Actinomycetes</taxon>
        <taxon>Streptosporangiales</taxon>
        <taxon>Thermomonosporaceae</taxon>
        <taxon>Actinomadura</taxon>
    </lineage>
</organism>
<sequence length="101" mass="10691">MLLSQVDVSLPGVLPLLLERTHISSYRAGGWFGPSWGSTVDQALELDSEGVHFLGADATVRTYPQYLVPNVPFMPSAGPRHPLMGGAGLACGADSVPGSRW</sequence>
<dbReference type="Pfam" id="PF20148">
    <property type="entry name" value="DUF6531"/>
    <property type="match status" value="1"/>
</dbReference>
<dbReference type="EMBL" id="VCKW01000237">
    <property type="protein sequence ID" value="TMQ91087.1"/>
    <property type="molecule type" value="Genomic_DNA"/>
</dbReference>
<reference evidence="2 3" key="1">
    <citation type="submission" date="2019-05" db="EMBL/GenBank/DDBJ databases">
        <title>Draft genome sequence of Actinomadura sp. 14C53.</title>
        <authorList>
            <person name="Saricaoglu S."/>
            <person name="Isik K."/>
        </authorList>
    </citation>
    <scope>NUCLEOTIDE SEQUENCE [LARGE SCALE GENOMIC DNA]</scope>
    <source>
        <strain evidence="2 3">14C53</strain>
    </source>
</reference>
<dbReference type="InterPro" id="IPR045351">
    <property type="entry name" value="DUF6531"/>
</dbReference>
<protein>
    <recommendedName>
        <fullName evidence="1">DUF6531 domain-containing protein</fullName>
    </recommendedName>
</protein>
<proteinExistence type="predicted"/>
<dbReference type="Proteomes" id="UP000309174">
    <property type="component" value="Unassembled WGS sequence"/>
</dbReference>